<dbReference type="Proteomes" id="UP000267017">
    <property type="component" value="Unassembled WGS sequence"/>
</dbReference>
<reference evidence="8 9" key="1">
    <citation type="submission" date="2018-11" db="EMBL/GenBank/DDBJ databases">
        <title>Genome sequencing of Paenibacillus sp. KCOM 3021 (= ChDC PVNT-B20).</title>
        <authorList>
            <person name="Kook J.-K."/>
            <person name="Park S.-N."/>
            <person name="Lim Y.K."/>
        </authorList>
    </citation>
    <scope>NUCLEOTIDE SEQUENCE [LARGE SCALE GENOMIC DNA]</scope>
    <source>
        <strain evidence="8 9">KCOM 3021</strain>
    </source>
</reference>
<keyword evidence="6 7" id="KW-0413">Isomerase</keyword>
<dbReference type="Gene3D" id="1.10.2020.10">
    <property type="entry name" value="uronate isomerase, domain 2, chain A"/>
    <property type="match status" value="1"/>
</dbReference>
<dbReference type="EMBL" id="RRCN01000001">
    <property type="protein sequence ID" value="RRJ67706.1"/>
    <property type="molecule type" value="Genomic_DNA"/>
</dbReference>
<evidence type="ECO:0000256" key="6">
    <source>
        <dbReference type="ARBA" id="ARBA00023235"/>
    </source>
</evidence>
<dbReference type="PANTHER" id="PTHR30068">
    <property type="entry name" value="URONATE ISOMERASE"/>
    <property type="match status" value="1"/>
</dbReference>
<dbReference type="OrthoDB" id="9766564at2"/>
<name>A0A3P3UDL9_9BACL</name>
<dbReference type="HAMAP" id="MF_00675">
    <property type="entry name" value="UxaC"/>
    <property type="match status" value="1"/>
</dbReference>
<dbReference type="UniPathway" id="UPA00246"/>
<keyword evidence="9" id="KW-1185">Reference proteome</keyword>
<gene>
    <name evidence="7" type="primary">uxaC</name>
    <name evidence="8" type="ORF">EHV15_22000</name>
</gene>
<dbReference type="InterPro" id="IPR003766">
    <property type="entry name" value="Uronate_isomerase"/>
</dbReference>
<evidence type="ECO:0000256" key="3">
    <source>
        <dbReference type="ARBA" id="ARBA00008397"/>
    </source>
</evidence>
<protein>
    <recommendedName>
        <fullName evidence="5 7">Uronate isomerase</fullName>
        <ecNumber evidence="4 7">5.3.1.12</ecNumber>
    </recommendedName>
    <alternativeName>
        <fullName evidence="7">Glucuronate isomerase</fullName>
    </alternativeName>
    <alternativeName>
        <fullName evidence="7">Uronic isomerase</fullName>
    </alternativeName>
</protein>
<comment type="pathway">
    <text evidence="2 7">Carbohydrate metabolism; pentose and glucuronate interconversion.</text>
</comment>
<comment type="catalytic activity">
    <reaction evidence="7">
        <text>aldehydo-D-galacturonate = keto-D-tagaturonate</text>
        <dbReference type="Rhea" id="RHEA:27702"/>
        <dbReference type="ChEBI" id="CHEBI:12952"/>
        <dbReference type="ChEBI" id="CHEBI:17886"/>
    </reaction>
</comment>
<comment type="caution">
    <text evidence="8">The sequence shown here is derived from an EMBL/GenBank/DDBJ whole genome shotgun (WGS) entry which is preliminary data.</text>
</comment>
<dbReference type="PANTHER" id="PTHR30068:SF4">
    <property type="entry name" value="URONATE ISOMERASE"/>
    <property type="match status" value="1"/>
</dbReference>
<dbReference type="NCBIfam" id="NF002794">
    <property type="entry name" value="PRK02925.1"/>
    <property type="match status" value="1"/>
</dbReference>
<evidence type="ECO:0000256" key="4">
    <source>
        <dbReference type="ARBA" id="ARBA00012546"/>
    </source>
</evidence>
<dbReference type="InterPro" id="IPR032466">
    <property type="entry name" value="Metal_Hydrolase"/>
</dbReference>
<dbReference type="SUPFAM" id="SSF51556">
    <property type="entry name" value="Metallo-dependent hydrolases"/>
    <property type="match status" value="1"/>
</dbReference>
<sequence>MDENFLLSTETAVRLYHDWAKGMPIIDYHCHLSPQEIYENKQFANITEAWLYGDHYKWRVMRANGVDEECITGAASDYDKFLAWARTVPTLIGNPLYHWTHLELQRFFGVYELLSEETAPLIWEKVNRQLQGEGFGARDFITKSKVAVVCTTDDPADTLEYHFKIRELSGFETAVLPSFRPDKALEIKRATFLPWIEKLSGVSGETIADYDGLLKALEARIRFFHSAGGRVSDHAIDVLAYKEATRAEAAAVFAKALRGEEITAEEEAMYKSYTLRYMSKLYAELGWAMQLHIHALRNNNTKMFNRLGPDTGYDSINDGAIAAPLAALLDGLEREGALPKTILYSLNPNDYPVLASVMGSFQGAGIPGKMQLGTAWWFNDHIDGMTEQMKTLANLGVLSAFVGMLTDSRSFLSYTRHEYFRRLLCAVLGNWVEQGEAPDDMKLLGQMVQNICYENAKRYFAFPAMAVFPG</sequence>
<comment type="similarity">
    <text evidence="3 7">Belongs to the metallo-dependent hydrolases superfamily. Uronate isomerase family.</text>
</comment>
<evidence type="ECO:0000313" key="8">
    <source>
        <dbReference type="EMBL" id="RRJ67706.1"/>
    </source>
</evidence>
<evidence type="ECO:0000256" key="7">
    <source>
        <dbReference type="HAMAP-Rule" id="MF_00675"/>
    </source>
</evidence>
<proteinExistence type="inferred from homology"/>
<evidence type="ECO:0000256" key="5">
    <source>
        <dbReference type="ARBA" id="ARBA00020555"/>
    </source>
</evidence>
<dbReference type="Gene3D" id="3.20.20.140">
    <property type="entry name" value="Metal-dependent hydrolases"/>
    <property type="match status" value="1"/>
</dbReference>
<evidence type="ECO:0000256" key="2">
    <source>
        <dbReference type="ARBA" id="ARBA00004892"/>
    </source>
</evidence>
<evidence type="ECO:0000256" key="1">
    <source>
        <dbReference type="ARBA" id="ARBA00001165"/>
    </source>
</evidence>
<comment type="catalytic activity">
    <reaction evidence="1 7">
        <text>D-glucuronate = D-fructuronate</text>
        <dbReference type="Rhea" id="RHEA:13049"/>
        <dbReference type="ChEBI" id="CHEBI:58720"/>
        <dbReference type="ChEBI" id="CHEBI:59863"/>
        <dbReference type="EC" id="5.3.1.12"/>
    </reaction>
</comment>
<dbReference type="Pfam" id="PF02614">
    <property type="entry name" value="UxaC"/>
    <property type="match status" value="1"/>
</dbReference>
<dbReference type="GO" id="GO:0008880">
    <property type="term" value="F:glucuronate isomerase activity"/>
    <property type="evidence" value="ECO:0007669"/>
    <property type="project" value="UniProtKB-UniRule"/>
</dbReference>
<dbReference type="EC" id="5.3.1.12" evidence="4 7"/>
<accession>A0A3P3UDL9</accession>
<dbReference type="GO" id="GO:0042840">
    <property type="term" value="P:D-glucuronate catabolic process"/>
    <property type="evidence" value="ECO:0007669"/>
    <property type="project" value="TreeGrafter"/>
</dbReference>
<dbReference type="AlphaFoldDB" id="A0A3P3UDL9"/>
<evidence type="ECO:0000313" key="9">
    <source>
        <dbReference type="Proteomes" id="UP000267017"/>
    </source>
</evidence>
<organism evidence="8 9">
    <name type="scientific">Paenibacillus oralis</name>
    <dbReference type="NCBI Taxonomy" id="2490856"/>
    <lineage>
        <taxon>Bacteria</taxon>
        <taxon>Bacillati</taxon>
        <taxon>Bacillota</taxon>
        <taxon>Bacilli</taxon>
        <taxon>Bacillales</taxon>
        <taxon>Paenibacillaceae</taxon>
        <taxon>Paenibacillus</taxon>
    </lineage>
</organism>
<dbReference type="GO" id="GO:0019698">
    <property type="term" value="P:D-galacturonate catabolic process"/>
    <property type="evidence" value="ECO:0007669"/>
    <property type="project" value="TreeGrafter"/>
</dbReference>